<feature type="domain" description="Minor capsid protein P9 transmembrane helices" evidence="1">
    <location>
        <begin position="4"/>
        <end position="63"/>
    </location>
</feature>
<dbReference type="EMBL" id="MN740254">
    <property type="protein sequence ID" value="QHT96117.1"/>
    <property type="molecule type" value="Genomic_DNA"/>
</dbReference>
<name>A0A6C0IWA4_9ZZZZ</name>
<dbReference type="Pfam" id="PF19066">
    <property type="entry name" value="P9_TM"/>
    <property type="match status" value="1"/>
</dbReference>
<organism evidence="2">
    <name type="scientific">viral metagenome</name>
    <dbReference type="NCBI Taxonomy" id="1070528"/>
    <lineage>
        <taxon>unclassified sequences</taxon>
        <taxon>metagenomes</taxon>
        <taxon>organismal metagenomes</taxon>
    </lineage>
</organism>
<evidence type="ECO:0000313" key="2">
    <source>
        <dbReference type="EMBL" id="QHT96117.1"/>
    </source>
</evidence>
<sequence length="214" mass="24493">MTKIWYNDIYVLLEKPYQFFPSNNLTGLEKINALARLAIYYAIIIIFTGRNHTYLTFSVVMLMTSFFLGRTNGIDNSNESFTLSDSNNKIKNSNTLAEKSCYKPTDENPFMNFTLNDYYKNPDRPQNCPINEVKNEMRTKFLKRIVPDPTDLWGQNMSDRNFYTMPSTRIVNDQTGFANWCYGSMGQCKSNGIGCLKSALTRTGTGMFGSDLVN</sequence>
<reference evidence="2" key="1">
    <citation type="journal article" date="2020" name="Nature">
        <title>Giant virus diversity and host interactions through global metagenomics.</title>
        <authorList>
            <person name="Schulz F."/>
            <person name="Roux S."/>
            <person name="Paez-Espino D."/>
            <person name="Jungbluth S."/>
            <person name="Walsh D.A."/>
            <person name="Denef V.J."/>
            <person name="McMahon K.D."/>
            <person name="Konstantinidis K.T."/>
            <person name="Eloe-Fadrosh E.A."/>
            <person name="Kyrpides N.C."/>
            <person name="Woyke T."/>
        </authorList>
    </citation>
    <scope>NUCLEOTIDE SEQUENCE</scope>
    <source>
        <strain evidence="2">GVMAG-M-3300024302-11</strain>
    </source>
</reference>
<evidence type="ECO:0000259" key="1">
    <source>
        <dbReference type="Pfam" id="PF19066"/>
    </source>
</evidence>
<dbReference type="AlphaFoldDB" id="A0A6C0IWA4"/>
<proteinExistence type="predicted"/>
<protein>
    <recommendedName>
        <fullName evidence="1">Minor capsid protein P9 transmembrane helices domain-containing protein</fullName>
    </recommendedName>
</protein>
<accession>A0A6C0IWA4</accession>
<dbReference type="InterPro" id="IPR043915">
    <property type="entry name" value="P9_TM"/>
</dbReference>